<dbReference type="EMBL" id="OZ034816">
    <property type="protein sequence ID" value="CAL1379565.1"/>
    <property type="molecule type" value="Genomic_DNA"/>
</dbReference>
<proteinExistence type="predicted"/>
<reference evidence="1 2" key="1">
    <citation type="submission" date="2024-04" db="EMBL/GenBank/DDBJ databases">
        <authorList>
            <person name="Fracassetti M."/>
        </authorList>
    </citation>
    <scope>NUCLEOTIDE SEQUENCE [LARGE SCALE GENOMIC DNA]</scope>
</reference>
<accession>A0AAV2E1Z4</accession>
<evidence type="ECO:0000313" key="1">
    <source>
        <dbReference type="EMBL" id="CAL1379565.1"/>
    </source>
</evidence>
<gene>
    <name evidence="1" type="ORF">LTRI10_LOCUS21080</name>
</gene>
<sequence length="106" mass="11513">MSPCNSTQLHRSSPPFARPIAAESRRKENLFRCSSPLLRKKVAPSSSSSLLQAASSPSRKKVAAFHHRPSKLVVLIGPPSFVVTRGFHPSGCRWNMQGFAAWGEGG</sequence>
<name>A0AAV2E1Z4_9ROSI</name>
<dbReference type="Proteomes" id="UP001497516">
    <property type="component" value="Chromosome 3"/>
</dbReference>
<protein>
    <submittedName>
        <fullName evidence="1">Uncharacterized protein</fullName>
    </submittedName>
</protein>
<keyword evidence="2" id="KW-1185">Reference proteome</keyword>
<organism evidence="1 2">
    <name type="scientific">Linum trigynum</name>
    <dbReference type="NCBI Taxonomy" id="586398"/>
    <lineage>
        <taxon>Eukaryota</taxon>
        <taxon>Viridiplantae</taxon>
        <taxon>Streptophyta</taxon>
        <taxon>Embryophyta</taxon>
        <taxon>Tracheophyta</taxon>
        <taxon>Spermatophyta</taxon>
        <taxon>Magnoliopsida</taxon>
        <taxon>eudicotyledons</taxon>
        <taxon>Gunneridae</taxon>
        <taxon>Pentapetalae</taxon>
        <taxon>rosids</taxon>
        <taxon>fabids</taxon>
        <taxon>Malpighiales</taxon>
        <taxon>Linaceae</taxon>
        <taxon>Linum</taxon>
    </lineage>
</organism>
<evidence type="ECO:0000313" key="2">
    <source>
        <dbReference type="Proteomes" id="UP001497516"/>
    </source>
</evidence>
<dbReference type="AlphaFoldDB" id="A0AAV2E1Z4"/>